<dbReference type="GO" id="GO:0016020">
    <property type="term" value="C:membrane"/>
    <property type="evidence" value="ECO:0007669"/>
    <property type="project" value="TreeGrafter"/>
</dbReference>
<dbReference type="EMBL" id="JATAAI010000020">
    <property type="protein sequence ID" value="KAK1738742.1"/>
    <property type="molecule type" value="Genomic_DNA"/>
</dbReference>
<dbReference type="PANTHER" id="PTHR43798:SF33">
    <property type="entry name" value="HYDROLASE, PUTATIVE (AFU_ORTHOLOGUE AFUA_2G14860)-RELATED"/>
    <property type="match status" value="1"/>
</dbReference>
<reference evidence="2" key="1">
    <citation type="submission" date="2023-06" db="EMBL/GenBank/DDBJ databases">
        <title>Survivors Of The Sea: Transcriptome response of Skeletonema marinoi to long-term dormancy.</title>
        <authorList>
            <person name="Pinder M.I.M."/>
            <person name="Kourtchenko O."/>
            <person name="Robertson E.K."/>
            <person name="Larsson T."/>
            <person name="Maumus F."/>
            <person name="Osuna-Cruz C.M."/>
            <person name="Vancaester E."/>
            <person name="Stenow R."/>
            <person name="Vandepoele K."/>
            <person name="Ploug H."/>
            <person name="Bruchert V."/>
            <person name="Godhe A."/>
            <person name="Topel M."/>
        </authorList>
    </citation>
    <scope>NUCLEOTIDE SEQUENCE</scope>
    <source>
        <strain evidence="2">R05AC</strain>
    </source>
</reference>
<evidence type="ECO:0000313" key="2">
    <source>
        <dbReference type="EMBL" id="KAK1738742.1"/>
    </source>
</evidence>
<protein>
    <submittedName>
        <fullName evidence="2">Alpha/beta hydrolase family protein</fullName>
    </submittedName>
</protein>
<dbReference type="Proteomes" id="UP001224775">
    <property type="component" value="Unassembled WGS sequence"/>
</dbReference>
<dbReference type="InterPro" id="IPR050266">
    <property type="entry name" value="AB_hydrolase_sf"/>
</dbReference>
<feature type="domain" description="AB hydrolase-1" evidence="1">
    <location>
        <begin position="22"/>
        <end position="263"/>
    </location>
</feature>
<dbReference type="AlphaFoldDB" id="A0AAD8Y463"/>
<dbReference type="InterPro" id="IPR029058">
    <property type="entry name" value="AB_hydrolase_fold"/>
</dbReference>
<comment type="caution">
    <text evidence="2">The sequence shown here is derived from an EMBL/GenBank/DDBJ whole genome shotgun (WGS) entry which is preliminary data.</text>
</comment>
<dbReference type="Pfam" id="PF12697">
    <property type="entry name" value="Abhydrolase_6"/>
    <property type="match status" value="1"/>
</dbReference>
<dbReference type="PRINTS" id="PR00111">
    <property type="entry name" value="ABHYDROLASE"/>
</dbReference>
<dbReference type="InterPro" id="IPR000639">
    <property type="entry name" value="Epox_hydrolase-like"/>
</dbReference>
<sequence>MTSFKQQQLIHYTEYPGAEPAIVFVHGFTCDELDWVYQVKHFGIVGQRIITLDLPGHGKSMSCNSSTLTMKAMASEVVTMLHHLRVKSTIVVGHSMGTMIAAEIATQAPNMVIGIALIDGSRIAKGNPEEAVASSNARFEQMGFTRCVTDIFEPMFLPGSDEKEKKHIIDRACAQPECASIKILSSAIRWCAEDFDYKYSQLKVPVQVVQSTHRGEGNKRVPVTSDMHIEWHHELKTLGVDAEFDLVADCGHFTMLDKPEVVNTNIERLLERIEVEAAAEQYSSVSAQ</sequence>
<organism evidence="2 3">
    <name type="scientific">Skeletonema marinoi</name>
    <dbReference type="NCBI Taxonomy" id="267567"/>
    <lineage>
        <taxon>Eukaryota</taxon>
        <taxon>Sar</taxon>
        <taxon>Stramenopiles</taxon>
        <taxon>Ochrophyta</taxon>
        <taxon>Bacillariophyta</taxon>
        <taxon>Coscinodiscophyceae</taxon>
        <taxon>Thalassiosirophycidae</taxon>
        <taxon>Thalassiosirales</taxon>
        <taxon>Skeletonemataceae</taxon>
        <taxon>Skeletonema</taxon>
        <taxon>Skeletonema marinoi-dohrnii complex</taxon>
    </lineage>
</organism>
<keyword evidence="2" id="KW-0378">Hydrolase</keyword>
<gene>
    <name evidence="2" type="ORF">QTG54_010772</name>
</gene>
<evidence type="ECO:0000313" key="3">
    <source>
        <dbReference type="Proteomes" id="UP001224775"/>
    </source>
</evidence>
<dbReference type="InterPro" id="IPR000073">
    <property type="entry name" value="AB_hydrolase_1"/>
</dbReference>
<name>A0AAD8Y463_9STRA</name>
<dbReference type="GO" id="GO:0016787">
    <property type="term" value="F:hydrolase activity"/>
    <property type="evidence" value="ECO:0007669"/>
    <property type="project" value="UniProtKB-KW"/>
</dbReference>
<accession>A0AAD8Y463</accession>
<dbReference type="Gene3D" id="3.40.50.1820">
    <property type="entry name" value="alpha/beta hydrolase"/>
    <property type="match status" value="1"/>
</dbReference>
<dbReference type="SUPFAM" id="SSF53474">
    <property type="entry name" value="alpha/beta-Hydrolases"/>
    <property type="match status" value="1"/>
</dbReference>
<proteinExistence type="predicted"/>
<evidence type="ECO:0000259" key="1">
    <source>
        <dbReference type="Pfam" id="PF12697"/>
    </source>
</evidence>
<keyword evidence="3" id="KW-1185">Reference proteome</keyword>
<dbReference type="PANTHER" id="PTHR43798">
    <property type="entry name" value="MONOACYLGLYCEROL LIPASE"/>
    <property type="match status" value="1"/>
</dbReference>
<dbReference type="PRINTS" id="PR00412">
    <property type="entry name" value="EPOXHYDRLASE"/>
</dbReference>